<dbReference type="Proteomes" id="UP000504636">
    <property type="component" value="Unplaced"/>
</dbReference>
<keyword evidence="3" id="KW-1185">Reference proteome</keyword>
<accession>A0A6A6YNJ8</accession>
<sequence>MGHGRRWVGRKAGGYSQLSNGESMAPTLPAAQGSARADRAWRRSRRERGSPGIDARERCSSCKDGGATGNWDATETDSAALLARRDINVERRGQAALTDGQGSLMRTVMRALAILAAGAGDEALGSMRAREKRGRTRLESARPAGFGIVVAWSGRWESWQRAASQSRRASSRCDFGVAVTLRATVPFVPVVGRGLQLGLAGEFQLRPCGPIIRHESLQPLSGQGSSGDDDALGTPEGPWAKLGSGCKRLVGHARQLPPGSHLHLFHRSGHLHGLHVVRTTARRPRRPEGGQEAWEYILQPTVPLTARRPA</sequence>
<evidence type="ECO:0000256" key="1">
    <source>
        <dbReference type="SAM" id="MobiDB-lite"/>
    </source>
</evidence>
<organism evidence="2">
    <name type="scientific">Mytilinidion resinicola</name>
    <dbReference type="NCBI Taxonomy" id="574789"/>
    <lineage>
        <taxon>Eukaryota</taxon>
        <taxon>Fungi</taxon>
        <taxon>Dikarya</taxon>
        <taxon>Ascomycota</taxon>
        <taxon>Pezizomycotina</taxon>
        <taxon>Dothideomycetes</taxon>
        <taxon>Pleosporomycetidae</taxon>
        <taxon>Mytilinidiales</taxon>
        <taxon>Mytilinidiaceae</taxon>
        <taxon>Mytilinidion</taxon>
    </lineage>
</organism>
<reference evidence="2 4" key="1">
    <citation type="journal article" date="2020" name="Stud. Mycol.">
        <title>101 Dothideomycetes genomes: a test case for predicting lifestyles and emergence of pathogens.</title>
        <authorList>
            <person name="Haridas S."/>
            <person name="Albert R."/>
            <person name="Binder M."/>
            <person name="Bloem J."/>
            <person name="Labutti K."/>
            <person name="Salamov A."/>
            <person name="Andreopoulos B."/>
            <person name="Baker S."/>
            <person name="Barry K."/>
            <person name="Bills G."/>
            <person name="Bluhm B."/>
            <person name="Cannon C."/>
            <person name="Castanera R."/>
            <person name="Culley D."/>
            <person name="Daum C."/>
            <person name="Ezra D."/>
            <person name="Gonzalez J."/>
            <person name="Henrissat B."/>
            <person name="Kuo A."/>
            <person name="Liang C."/>
            <person name="Lipzen A."/>
            <person name="Lutzoni F."/>
            <person name="Magnuson J."/>
            <person name="Mondo S."/>
            <person name="Nolan M."/>
            <person name="Ohm R."/>
            <person name="Pangilinan J."/>
            <person name="Park H.-J."/>
            <person name="Ramirez L."/>
            <person name="Alfaro M."/>
            <person name="Sun H."/>
            <person name="Tritt A."/>
            <person name="Yoshinaga Y."/>
            <person name="Zwiers L.-H."/>
            <person name="Turgeon B."/>
            <person name="Goodwin S."/>
            <person name="Spatafora J."/>
            <person name="Crous P."/>
            <person name="Grigoriev I."/>
        </authorList>
    </citation>
    <scope>NUCLEOTIDE SEQUENCE</scope>
    <source>
        <strain evidence="2 4">CBS 304.34</strain>
    </source>
</reference>
<evidence type="ECO:0000313" key="4">
    <source>
        <dbReference type="RefSeq" id="XP_033577406.1"/>
    </source>
</evidence>
<dbReference type="AlphaFoldDB" id="A0A6A6YNJ8"/>
<reference evidence="4" key="3">
    <citation type="submission" date="2025-04" db="UniProtKB">
        <authorList>
            <consortium name="RefSeq"/>
        </authorList>
    </citation>
    <scope>IDENTIFICATION</scope>
    <source>
        <strain evidence="4">CBS 304.34</strain>
    </source>
</reference>
<protein>
    <submittedName>
        <fullName evidence="2 4">Uncharacterized protein</fullName>
    </submittedName>
</protein>
<feature type="region of interest" description="Disordered" evidence="1">
    <location>
        <begin position="1"/>
        <end position="64"/>
    </location>
</feature>
<dbReference type="GeneID" id="54468257"/>
<proteinExistence type="predicted"/>
<dbReference type="EMBL" id="MU003700">
    <property type="protein sequence ID" value="KAF2810442.1"/>
    <property type="molecule type" value="Genomic_DNA"/>
</dbReference>
<dbReference type="RefSeq" id="XP_033577406.1">
    <property type="nucleotide sequence ID" value="XM_033727364.1"/>
</dbReference>
<gene>
    <name evidence="2 4" type="ORF">BDZ99DRAFT_563461</name>
</gene>
<feature type="region of interest" description="Disordered" evidence="1">
    <location>
        <begin position="216"/>
        <end position="237"/>
    </location>
</feature>
<reference evidence="4" key="2">
    <citation type="submission" date="2020-04" db="EMBL/GenBank/DDBJ databases">
        <authorList>
            <consortium name="NCBI Genome Project"/>
        </authorList>
    </citation>
    <scope>NUCLEOTIDE SEQUENCE</scope>
    <source>
        <strain evidence="4">CBS 304.34</strain>
    </source>
</reference>
<name>A0A6A6YNJ8_9PEZI</name>
<evidence type="ECO:0000313" key="3">
    <source>
        <dbReference type="Proteomes" id="UP000504636"/>
    </source>
</evidence>
<evidence type="ECO:0000313" key="2">
    <source>
        <dbReference type="EMBL" id="KAF2810442.1"/>
    </source>
</evidence>